<protein>
    <submittedName>
        <fullName evidence="1">Uncharacterized protein</fullName>
    </submittedName>
</protein>
<keyword evidence="2" id="KW-1185">Reference proteome</keyword>
<comment type="caution">
    <text evidence="1">The sequence shown here is derived from an EMBL/GenBank/DDBJ whole genome shotgun (WGS) entry which is preliminary data.</text>
</comment>
<dbReference type="Proteomes" id="UP000596742">
    <property type="component" value="Unassembled WGS sequence"/>
</dbReference>
<gene>
    <name evidence="1" type="ORF">MGAL_10B085591</name>
</gene>
<proteinExistence type="predicted"/>
<dbReference type="AlphaFoldDB" id="A0A8B6E276"/>
<reference evidence="1" key="1">
    <citation type="submission" date="2018-11" db="EMBL/GenBank/DDBJ databases">
        <authorList>
            <person name="Alioto T."/>
            <person name="Alioto T."/>
        </authorList>
    </citation>
    <scope>NUCLEOTIDE SEQUENCE</scope>
</reference>
<name>A0A8B6E276_MYTGA</name>
<organism evidence="1 2">
    <name type="scientific">Mytilus galloprovincialis</name>
    <name type="common">Mediterranean mussel</name>
    <dbReference type="NCBI Taxonomy" id="29158"/>
    <lineage>
        <taxon>Eukaryota</taxon>
        <taxon>Metazoa</taxon>
        <taxon>Spiralia</taxon>
        <taxon>Lophotrochozoa</taxon>
        <taxon>Mollusca</taxon>
        <taxon>Bivalvia</taxon>
        <taxon>Autobranchia</taxon>
        <taxon>Pteriomorphia</taxon>
        <taxon>Mytilida</taxon>
        <taxon>Mytiloidea</taxon>
        <taxon>Mytilidae</taxon>
        <taxon>Mytilinae</taxon>
        <taxon>Mytilus</taxon>
    </lineage>
</organism>
<dbReference type="EMBL" id="UYJE01004422">
    <property type="protein sequence ID" value="VDI27844.1"/>
    <property type="molecule type" value="Genomic_DNA"/>
</dbReference>
<accession>A0A8B6E276</accession>
<evidence type="ECO:0000313" key="1">
    <source>
        <dbReference type="EMBL" id="VDI27844.1"/>
    </source>
</evidence>
<evidence type="ECO:0000313" key="2">
    <source>
        <dbReference type="Proteomes" id="UP000596742"/>
    </source>
</evidence>
<sequence length="89" mass="10460">MTTDILLHYPGKKSIPPLPMNKEIAHRRTENVIKRLKKEPHLLQKYGEIIGEQERRGFIEKIGEDTVTSNTVHYIPHHAVKKRIVDYTY</sequence>